<evidence type="ECO:0000256" key="3">
    <source>
        <dbReference type="ARBA" id="ARBA00018392"/>
    </source>
</evidence>
<name>A0ABT2ZNE5_9RHOB</name>
<dbReference type="EMBL" id="JAOWKZ010000002">
    <property type="protein sequence ID" value="MCV2872657.1"/>
    <property type="molecule type" value="Genomic_DNA"/>
</dbReference>
<evidence type="ECO:0000313" key="7">
    <source>
        <dbReference type="EMBL" id="MCV2872657.1"/>
    </source>
</evidence>
<dbReference type="InterPro" id="IPR025202">
    <property type="entry name" value="PLD-like_dom"/>
</dbReference>
<comment type="caution">
    <text evidence="7">The sequence shown here is derived from an EMBL/GenBank/DDBJ whole genome shotgun (WGS) entry which is preliminary data.</text>
</comment>
<dbReference type="Proteomes" id="UP001652564">
    <property type="component" value="Unassembled WGS sequence"/>
</dbReference>
<evidence type="ECO:0000256" key="2">
    <source>
        <dbReference type="ARBA" id="ARBA00004613"/>
    </source>
</evidence>
<protein>
    <recommendedName>
        <fullName evidence="3">Phospholipase D</fullName>
    </recommendedName>
    <alternativeName>
        <fullName evidence="5">Choline phosphatase</fullName>
    </alternativeName>
</protein>
<dbReference type="PANTHER" id="PTHR21248:SF12">
    <property type="entry name" value="CARDIOLIPIN SYNTHASE C"/>
    <property type="match status" value="1"/>
</dbReference>
<keyword evidence="4" id="KW-0964">Secreted</keyword>
<dbReference type="PANTHER" id="PTHR21248">
    <property type="entry name" value="CARDIOLIPIN SYNTHASE"/>
    <property type="match status" value="1"/>
</dbReference>
<evidence type="ECO:0000313" key="8">
    <source>
        <dbReference type="Proteomes" id="UP001652564"/>
    </source>
</evidence>
<feature type="domain" description="PLD phosphodiesterase" evidence="6">
    <location>
        <begin position="176"/>
        <end position="203"/>
    </location>
</feature>
<comment type="function">
    <text evidence="1">Could be a virulence factor.</text>
</comment>
<feature type="domain" description="PLD phosphodiesterase" evidence="6">
    <location>
        <begin position="391"/>
        <end position="418"/>
    </location>
</feature>
<dbReference type="SMART" id="SM00155">
    <property type="entry name" value="PLDc"/>
    <property type="match status" value="2"/>
</dbReference>
<evidence type="ECO:0000256" key="1">
    <source>
        <dbReference type="ARBA" id="ARBA00003145"/>
    </source>
</evidence>
<comment type="subcellular location">
    <subcellularLocation>
        <location evidence="2">Secreted</location>
    </subcellularLocation>
</comment>
<dbReference type="Pfam" id="PF13091">
    <property type="entry name" value="PLDc_2"/>
    <property type="match status" value="1"/>
</dbReference>
<gene>
    <name evidence="7" type="ORF">OEZ71_10160</name>
</gene>
<dbReference type="InterPro" id="IPR001736">
    <property type="entry name" value="PLipase_D/transphosphatidylase"/>
</dbReference>
<evidence type="ECO:0000256" key="5">
    <source>
        <dbReference type="ARBA" id="ARBA00029594"/>
    </source>
</evidence>
<accession>A0ABT2ZNE5</accession>
<dbReference type="PROSITE" id="PS50035">
    <property type="entry name" value="PLD"/>
    <property type="match status" value="2"/>
</dbReference>
<reference evidence="7 8" key="1">
    <citation type="submission" date="2022-10" db="EMBL/GenBank/DDBJ databases">
        <title>Defluviimonas sp. nov., isolated from ocean surface sediments.</title>
        <authorList>
            <person name="He W."/>
            <person name="Wang L."/>
            <person name="Zhang D.-F."/>
        </authorList>
    </citation>
    <scope>NUCLEOTIDE SEQUENCE [LARGE SCALE GENOMIC DNA]</scope>
    <source>
        <strain evidence="7 8">WL0050</strain>
    </source>
</reference>
<sequence>MLLTADQAYPVLEREFLNARSEIWAGFRVFDLATLIRSSAGKRVAETWFDLIIHTLSRGVTINIVISDFDPVARPSLHRGTWRSVRRLIAAAELAGASDRLRVTAAMHPARTGLLPRILFWPVILHRQFKAARWLNRRSLPERLAAIREMPGLAKHLIALTDGRVRPKLWPIPTLHPATHHQKMAVFDRKRLYLGGLDLDERRFDTTAHDRNADETWHDAQLNLSGPAVSEAQSHLESFLDVTAGRRQPERQRRFLRTMSRPRKNNLIHFGPEPVVEEIAVAHEHYGKRARRLIYLETQYFRDLHFARYLARRTSENPGLSLILVLPGAPEEIAFERRIGLDARFGEFLQARALRILVKAFGKRLFVAGMAQPRRKNGGNENGRALLHGAPIVYIHSKVSIFDESAAIISSANLNGRSLRWDTEAGLLLTDRSHVQLLRSKVMGHWLPENAHHGYFDPSRAVSTWRALALANARKNPEQREGFVLPYDIKAAERDATEVPVVPAEMV</sequence>
<evidence type="ECO:0000259" key="6">
    <source>
        <dbReference type="PROSITE" id="PS50035"/>
    </source>
</evidence>
<proteinExistence type="predicted"/>
<dbReference type="CDD" id="cd09105">
    <property type="entry name" value="PLDc_vPLD1_2_like_2"/>
    <property type="match status" value="1"/>
</dbReference>
<dbReference type="Gene3D" id="3.30.870.10">
    <property type="entry name" value="Endonuclease Chain A"/>
    <property type="match status" value="2"/>
</dbReference>
<evidence type="ECO:0000256" key="4">
    <source>
        <dbReference type="ARBA" id="ARBA00022525"/>
    </source>
</evidence>
<dbReference type="SUPFAM" id="SSF56024">
    <property type="entry name" value="Phospholipase D/nuclease"/>
    <property type="match status" value="2"/>
</dbReference>
<keyword evidence="8" id="KW-1185">Reference proteome</keyword>
<organism evidence="7 8">
    <name type="scientific">Albidovulum litorale</name>
    <dbReference type="NCBI Taxonomy" id="2984134"/>
    <lineage>
        <taxon>Bacteria</taxon>
        <taxon>Pseudomonadati</taxon>
        <taxon>Pseudomonadota</taxon>
        <taxon>Alphaproteobacteria</taxon>
        <taxon>Rhodobacterales</taxon>
        <taxon>Paracoccaceae</taxon>
        <taxon>Albidovulum</taxon>
    </lineage>
</organism>
<dbReference type="Pfam" id="PF00614">
    <property type="entry name" value="PLDc"/>
    <property type="match status" value="1"/>
</dbReference>